<proteinExistence type="predicted"/>
<evidence type="ECO:0000313" key="1">
    <source>
        <dbReference type="EMBL" id="AKQ69511.1"/>
    </source>
</evidence>
<dbReference type="Proteomes" id="UP000009026">
    <property type="component" value="Chromosome"/>
</dbReference>
<name>A0A0H4X1I0_9BACT</name>
<dbReference type="KEGG" id="mym:A176_006423"/>
<accession>A0A0H4X1I0</accession>
<dbReference type="AlphaFoldDB" id="A0A0H4X1I0"/>
<dbReference type="EMBL" id="CP012109">
    <property type="protein sequence ID" value="AKQ69511.1"/>
    <property type="molecule type" value="Genomic_DNA"/>
</dbReference>
<dbReference type="PATRIC" id="fig|1297742.4.peg.6512"/>
<organism evidence="1 2">
    <name type="scientific">Pseudomyxococcus hansupus</name>
    <dbReference type="NCBI Taxonomy" id="1297742"/>
    <lineage>
        <taxon>Bacteria</taxon>
        <taxon>Pseudomonadati</taxon>
        <taxon>Myxococcota</taxon>
        <taxon>Myxococcia</taxon>
        <taxon>Myxococcales</taxon>
        <taxon>Cystobacterineae</taxon>
        <taxon>Myxococcaceae</taxon>
        <taxon>Pseudomyxococcus</taxon>
    </lineage>
</organism>
<evidence type="ECO:0000313" key="2">
    <source>
        <dbReference type="Proteomes" id="UP000009026"/>
    </source>
</evidence>
<sequence length="116" mass="12382">MADLTCDPNGTIFAVGVQSKPARCGLRVVEVRASSLANAMQCAGSSGMLNSATEELYEIPNTPLRDFEMCLVSAGQGRRTTSVQAFEDFNAERCARWTRCGDDDPCSSVTHGACTP</sequence>
<reference evidence="1 2" key="1">
    <citation type="journal article" date="2016" name="PLoS ONE">
        <title>Complete Genome Sequence and Comparative Genomics of a Novel Myxobacterium Myxococcus hansupus.</title>
        <authorList>
            <person name="Sharma G."/>
            <person name="Narwani T."/>
            <person name="Subramanian S."/>
        </authorList>
    </citation>
    <scope>NUCLEOTIDE SEQUENCE [LARGE SCALE GENOMIC DNA]</scope>
    <source>
        <strain evidence="2">mixupus</strain>
    </source>
</reference>
<protein>
    <submittedName>
        <fullName evidence="1">Uncharacterized protein</fullName>
    </submittedName>
</protein>
<keyword evidence="2" id="KW-1185">Reference proteome</keyword>
<gene>
    <name evidence="1" type="ORF">A176_006423</name>
</gene>